<dbReference type="Proteomes" id="UP000199036">
    <property type="component" value="Unassembled WGS sequence"/>
</dbReference>
<sequence length="310" mass="34463">MLSTFVSLAALSACNNSESNNKKSEDMNTHQHANHDSAYVCPMHPEVTGNKGDKCPKCGMALTPVNNQKSQFDVKVAADPQNVETGKPTNLSIAVTEHGKNVPLEVVHEMKMHLLVVNEELTWFDHIHPEEQADGSYKVSETFPAAGKYLLFIDYKPTGGEADVNMQKIEVKGTEAIQTTDLKAKFVSTVDGFTVTLLNGEDFKTNRNQGLQFSVEKNSKKLAEKDMQNYLGATAHIVMISKADKDFLHIHPVSKENFPIYAETLIKKAGLYRVWVQFKIDNVLHTADFTITVSEGEKSAEDHSLHAHKH</sequence>
<name>A0A1I4Z2Z3_9FLAO</name>
<feature type="domain" description="Heavy metal binding" evidence="1">
    <location>
        <begin position="39"/>
        <end position="65"/>
    </location>
</feature>
<dbReference type="AlphaFoldDB" id="A0A1I4Z2Z3"/>
<dbReference type="Pfam" id="PF19335">
    <property type="entry name" value="HMBD"/>
    <property type="match status" value="1"/>
</dbReference>
<dbReference type="EMBL" id="FOVI01000005">
    <property type="protein sequence ID" value="SFN44646.1"/>
    <property type="molecule type" value="Genomic_DNA"/>
</dbReference>
<gene>
    <name evidence="2" type="ORF">SAMN05421741_105146</name>
</gene>
<reference evidence="3" key="1">
    <citation type="submission" date="2016-10" db="EMBL/GenBank/DDBJ databases">
        <authorList>
            <person name="Varghese N."/>
            <person name="Submissions S."/>
        </authorList>
    </citation>
    <scope>NUCLEOTIDE SEQUENCE [LARGE SCALE GENOMIC DNA]</scope>
    <source>
        <strain evidence="3">DS-12</strain>
    </source>
</reference>
<evidence type="ECO:0000313" key="3">
    <source>
        <dbReference type="Proteomes" id="UP000199036"/>
    </source>
</evidence>
<dbReference type="InterPro" id="IPR045800">
    <property type="entry name" value="HMBD"/>
</dbReference>
<evidence type="ECO:0000313" key="2">
    <source>
        <dbReference type="EMBL" id="SFN44646.1"/>
    </source>
</evidence>
<evidence type="ECO:0000259" key="1">
    <source>
        <dbReference type="Pfam" id="PF19335"/>
    </source>
</evidence>
<dbReference type="GO" id="GO:0046872">
    <property type="term" value="F:metal ion binding"/>
    <property type="evidence" value="ECO:0007669"/>
    <property type="project" value="InterPro"/>
</dbReference>
<protein>
    <recommendedName>
        <fullName evidence="1">Heavy metal binding domain-containing protein</fullName>
    </recommendedName>
</protein>
<proteinExistence type="predicted"/>
<keyword evidence="3" id="KW-1185">Reference proteome</keyword>
<accession>A0A1I4Z2Z3</accession>
<organism evidence="2 3">
    <name type="scientific">Paenimyroides ummariense</name>
    <dbReference type="NCBI Taxonomy" id="913024"/>
    <lineage>
        <taxon>Bacteria</taxon>
        <taxon>Pseudomonadati</taxon>
        <taxon>Bacteroidota</taxon>
        <taxon>Flavobacteriia</taxon>
        <taxon>Flavobacteriales</taxon>
        <taxon>Flavobacteriaceae</taxon>
        <taxon>Paenimyroides</taxon>
    </lineage>
</organism>
<dbReference type="STRING" id="913024.SAMN05421741_105146"/>